<proteinExistence type="inferred from homology"/>
<evidence type="ECO:0000313" key="6">
    <source>
        <dbReference type="Proteomes" id="UP000230605"/>
    </source>
</evidence>
<evidence type="ECO:0000313" key="7">
    <source>
        <dbReference type="Proteomes" id="UP001302367"/>
    </source>
</evidence>
<keyword evidence="2" id="KW-0521">NADP</keyword>
<dbReference type="InterPro" id="IPR002347">
    <property type="entry name" value="SDR_fam"/>
</dbReference>
<dbReference type="GO" id="GO:0016616">
    <property type="term" value="F:oxidoreductase activity, acting on the CH-OH group of donors, NAD or NADP as acceptor"/>
    <property type="evidence" value="ECO:0007669"/>
    <property type="project" value="TreeGrafter"/>
</dbReference>
<keyword evidence="3" id="KW-0560">Oxidoreductase</keyword>
<dbReference type="InterPro" id="IPR020904">
    <property type="entry name" value="Sc_DH/Rdtase_CS"/>
</dbReference>
<sequence>MSSPVAFVTGGGSGIGLAVAEHLIQFYGYRVAIADIVEERAKEQAGRLGDNCWGIHLDVSDYNAQANAFLKTWEWGGCRLDLVFLNAGIGDSDTLYKDSAVDQQTGLPAPIDLRVFDVNVNAVIQGIHLARHFFSEKNNNTGGRIVVTSSMLGLYPNHSIPLYTASKHALIGLVRSLAPVYIKDSITINALCPAIVETNLMPAHIAALWDRQQLTPLNTALKAVDAILADDRLNGNAIELSLDELVFKPKQEYSTPNIKFSCQQHLLWEQVAAPNLPREPGKNI</sequence>
<evidence type="ECO:0000256" key="2">
    <source>
        <dbReference type="ARBA" id="ARBA00022857"/>
    </source>
</evidence>
<comment type="similarity">
    <text evidence="1">Belongs to the short-chain dehydrogenases/reductases (SDR) family.</text>
</comment>
<dbReference type="AlphaFoldDB" id="A0A2G5I1N6"/>
<dbReference type="PANTHER" id="PTHR44229:SF4">
    <property type="entry name" value="15-HYDROXYPROSTAGLANDIN DEHYDROGENASE [NAD(+)]"/>
    <property type="match status" value="1"/>
</dbReference>
<dbReference type="Gene3D" id="3.40.50.720">
    <property type="entry name" value="NAD(P)-binding Rossmann-like Domain"/>
    <property type="match status" value="1"/>
</dbReference>
<keyword evidence="7" id="KW-1185">Reference proteome</keyword>
<dbReference type="EMBL" id="LKMD01000101">
    <property type="protein sequence ID" value="PIA98668.1"/>
    <property type="molecule type" value="Genomic_DNA"/>
</dbReference>
<accession>A0A2G5I1N6</accession>
<evidence type="ECO:0000313" key="4">
    <source>
        <dbReference type="EMBL" id="PIA98668.1"/>
    </source>
</evidence>
<dbReference type="Proteomes" id="UP000230605">
    <property type="component" value="Chromosome 3"/>
</dbReference>
<dbReference type="PRINTS" id="PR00081">
    <property type="entry name" value="GDHRDH"/>
</dbReference>
<dbReference type="PANTHER" id="PTHR44229">
    <property type="entry name" value="15-HYDROXYPROSTAGLANDIN DEHYDROGENASE [NAD(+)]"/>
    <property type="match status" value="1"/>
</dbReference>
<evidence type="ECO:0000256" key="1">
    <source>
        <dbReference type="ARBA" id="ARBA00006484"/>
    </source>
</evidence>
<dbReference type="SUPFAM" id="SSF51735">
    <property type="entry name" value="NAD(P)-binding Rossmann-fold domains"/>
    <property type="match status" value="1"/>
</dbReference>
<organism evidence="4 6">
    <name type="scientific">Cercospora beticola</name>
    <name type="common">Sugarbeet leaf spot fungus</name>
    <dbReference type="NCBI Taxonomy" id="122368"/>
    <lineage>
        <taxon>Eukaryota</taxon>
        <taxon>Fungi</taxon>
        <taxon>Dikarya</taxon>
        <taxon>Ascomycota</taxon>
        <taxon>Pezizomycotina</taxon>
        <taxon>Dothideomycetes</taxon>
        <taxon>Dothideomycetidae</taxon>
        <taxon>Mycosphaerellales</taxon>
        <taxon>Mycosphaerellaceae</taxon>
        <taxon>Cercospora</taxon>
    </lineage>
</organism>
<dbReference type="PROSITE" id="PS00061">
    <property type="entry name" value="ADH_SHORT"/>
    <property type="match status" value="1"/>
</dbReference>
<dbReference type="EMBL" id="CP134186">
    <property type="protein sequence ID" value="WPB00452.1"/>
    <property type="molecule type" value="Genomic_DNA"/>
</dbReference>
<reference evidence="5 7" key="2">
    <citation type="submission" date="2023-09" db="EMBL/GenBank/DDBJ databases">
        <title>Complete-Gapless Cercospora beticola genome.</title>
        <authorList>
            <person name="Wyatt N.A."/>
            <person name="Spanner R.E."/>
            <person name="Bolton M.D."/>
        </authorList>
    </citation>
    <scope>NUCLEOTIDE SEQUENCE [LARGE SCALE GENOMIC DNA]</scope>
    <source>
        <strain evidence="5">Cb09-40</strain>
    </source>
</reference>
<dbReference type="Proteomes" id="UP001302367">
    <property type="component" value="Chromosome 3"/>
</dbReference>
<protein>
    <submittedName>
        <fullName evidence="4">Cis-2,3-dihydrobiphenyl-2,3-diol dehydrogenase</fullName>
    </submittedName>
</protein>
<dbReference type="Pfam" id="PF00106">
    <property type="entry name" value="adh_short"/>
    <property type="match status" value="1"/>
</dbReference>
<evidence type="ECO:0000313" key="5">
    <source>
        <dbReference type="EMBL" id="WPB00452.1"/>
    </source>
</evidence>
<gene>
    <name evidence="4" type="ORF">CB0940_03277</name>
    <name evidence="5" type="ORF">RHO25_005071</name>
</gene>
<dbReference type="InterPro" id="IPR036291">
    <property type="entry name" value="NAD(P)-bd_dom_sf"/>
</dbReference>
<evidence type="ECO:0000256" key="3">
    <source>
        <dbReference type="ARBA" id="ARBA00023002"/>
    </source>
</evidence>
<dbReference type="GO" id="GO:0005737">
    <property type="term" value="C:cytoplasm"/>
    <property type="evidence" value="ECO:0007669"/>
    <property type="project" value="TreeGrafter"/>
</dbReference>
<name>A0A2G5I1N6_CERBT</name>
<reference evidence="4 6" key="1">
    <citation type="submission" date="2015-10" db="EMBL/GenBank/DDBJ databases">
        <title>The cercosporin biosynthetic gene cluster was horizontally transferred to several fungal lineages and shown to be expanded in Cercospora beticola based on microsynteny with recipient genomes.</title>
        <authorList>
            <person name="De Jonge R."/>
            <person name="Ebert M.K."/>
            <person name="Suttle J.C."/>
            <person name="Jurick Ii W.M."/>
            <person name="Secor G.A."/>
            <person name="Thomma B.P."/>
            <person name="Van De Peer Y."/>
            <person name="Bolton M.D."/>
        </authorList>
    </citation>
    <scope>NUCLEOTIDE SEQUENCE [LARGE SCALE GENOMIC DNA]</scope>
    <source>
        <strain evidence="4 6">09-40</strain>
    </source>
</reference>
<dbReference type="OrthoDB" id="5371740at2759"/>